<dbReference type="Gene3D" id="3.30.40.10">
    <property type="entry name" value="Zinc/RING finger domain, C3HC4 (zinc finger)"/>
    <property type="match status" value="1"/>
</dbReference>
<dbReference type="EMBL" id="CAXKWB010080378">
    <property type="protein sequence ID" value="CAL4204684.1"/>
    <property type="molecule type" value="Genomic_DNA"/>
</dbReference>
<dbReference type="PROSITE" id="PS50089">
    <property type="entry name" value="ZF_RING_2"/>
    <property type="match status" value="1"/>
</dbReference>
<accession>A0AAV2SM53</accession>
<evidence type="ECO:0000256" key="1">
    <source>
        <dbReference type="ARBA" id="ARBA00022723"/>
    </source>
</evidence>
<reference evidence="6 7" key="1">
    <citation type="submission" date="2024-05" db="EMBL/GenBank/DDBJ databases">
        <authorList>
            <person name="Wallberg A."/>
        </authorList>
    </citation>
    <scope>NUCLEOTIDE SEQUENCE [LARGE SCALE GENOMIC DNA]</scope>
</reference>
<dbReference type="Pfam" id="PF14634">
    <property type="entry name" value="zf-RING_5"/>
    <property type="match status" value="1"/>
</dbReference>
<evidence type="ECO:0000259" key="5">
    <source>
        <dbReference type="PROSITE" id="PS50089"/>
    </source>
</evidence>
<dbReference type="Proteomes" id="UP001497623">
    <property type="component" value="Unassembled WGS sequence"/>
</dbReference>
<comment type="caution">
    <text evidence="6">The sequence shown here is derived from an EMBL/GenBank/DDBJ whole genome shotgun (WGS) entry which is preliminary data.</text>
</comment>
<organism evidence="6 7">
    <name type="scientific">Meganyctiphanes norvegica</name>
    <name type="common">Northern krill</name>
    <name type="synonym">Thysanopoda norvegica</name>
    <dbReference type="NCBI Taxonomy" id="48144"/>
    <lineage>
        <taxon>Eukaryota</taxon>
        <taxon>Metazoa</taxon>
        <taxon>Ecdysozoa</taxon>
        <taxon>Arthropoda</taxon>
        <taxon>Crustacea</taxon>
        <taxon>Multicrustacea</taxon>
        <taxon>Malacostraca</taxon>
        <taxon>Eumalacostraca</taxon>
        <taxon>Eucarida</taxon>
        <taxon>Euphausiacea</taxon>
        <taxon>Euphausiidae</taxon>
        <taxon>Meganyctiphanes</taxon>
    </lineage>
</organism>
<name>A0AAV2SM53_MEGNR</name>
<dbReference type="InterPro" id="IPR013083">
    <property type="entry name" value="Znf_RING/FYVE/PHD"/>
</dbReference>
<keyword evidence="1" id="KW-0479">Metal-binding</keyword>
<dbReference type="PANTHER" id="PTHR47156">
    <property type="entry name" value="PROTEIN CBG20824"/>
    <property type="match status" value="1"/>
</dbReference>
<evidence type="ECO:0000256" key="2">
    <source>
        <dbReference type="ARBA" id="ARBA00022771"/>
    </source>
</evidence>
<evidence type="ECO:0000313" key="6">
    <source>
        <dbReference type="EMBL" id="CAL4204684.1"/>
    </source>
</evidence>
<keyword evidence="7" id="KW-1185">Reference proteome</keyword>
<evidence type="ECO:0000256" key="3">
    <source>
        <dbReference type="ARBA" id="ARBA00022833"/>
    </source>
</evidence>
<protein>
    <recommendedName>
        <fullName evidence="5">RING-type domain-containing protein</fullName>
    </recommendedName>
</protein>
<dbReference type="SMART" id="SM00184">
    <property type="entry name" value="RING"/>
    <property type="match status" value="1"/>
</dbReference>
<evidence type="ECO:0000313" key="7">
    <source>
        <dbReference type="Proteomes" id="UP001497623"/>
    </source>
</evidence>
<keyword evidence="2 4" id="KW-0863">Zinc-finger</keyword>
<dbReference type="InterPro" id="IPR001841">
    <property type="entry name" value="Znf_RING"/>
</dbReference>
<feature type="non-terminal residue" evidence="6">
    <location>
        <position position="178"/>
    </location>
</feature>
<sequence>MDRLECSVCYLPYAQPDRRPRVLPCGHTFCNHCLHTTLKGGSRKCPGCRETLKVSSATQVPINHDLEAIMALLCPTEEAGGACPPGLVKIYSSAKQNMPCPEHHLEVTHRCVTHKAWICKKCTERDHPSSTCCVIPVSVELDNRKQDLQKCKEEDLKLFQRNVAQVEDFSKQLEFEEQ</sequence>
<dbReference type="SUPFAM" id="SSF57850">
    <property type="entry name" value="RING/U-box"/>
    <property type="match status" value="1"/>
</dbReference>
<dbReference type="InterPro" id="IPR052667">
    <property type="entry name" value="E3_ubiquitin-ligase_RING"/>
</dbReference>
<dbReference type="PANTHER" id="PTHR47156:SF10">
    <property type="entry name" value="E3 UBIQUITIN-PROTEIN LIGASE TRIM-21-RELATED"/>
    <property type="match status" value="1"/>
</dbReference>
<dbReference type="InterPro" id="IPR017907">
    <property type="entry name" value="Znf_RING_CS"/>
</dbReference>
<dbReference type="AlphaFoldDB" id="A0AAV2SM53"/>
<feature type="domain" description="RING-type" evidence="5">
    <location>
        <begin position="6"/>
        <end position="49"/>
    </location>
</feature>
<dbReference type="GO" id="GO:0008270">
    <property type="term" value="F:zinc ion binding"/>
    <property type="evidence" value="ECO:0007669"/>
    <property type="project" value="UniProtKB-KW"/>
</dbReference>
<keyword evidence="3" id="KW-0862">Zinc</keyword>
<proteinExistence type="predicted"/>
<evidence type="ECO:0000256" key="4">
    <source>
        <dbReference type="PROSITE-ProRule" id="PRU00175"/>
    </source>
</evidence>
<dbReference type="PROSITE" id="PS00518">
    <property type="entry name" value="ZF_RING_1"/>
    <property type="match status" value="1"/>
</dbReference>
<gene>
    <name evidence="6" type="ORF">MNOR_LOCUS37874</name>
</gene>